<accession>E1RGQ4</accession>
<dbReference type="HOGENOM" id="CLU_753582_0_0_2"/>
<proteinExistence type="predicted"/>
<evidence type="ECO:0000313" key="1">
    <source>
        <dbReference type="EMBL" id="ADN36349.1"/>
    </source>
</evidence>
<reference evidence="1 2" key="1">
    <citation type="journal article" date="2010" name="Stand. Genomic Sci.">
        <title>Complete genome sequence of Methanoplanus petrolearius type strain (SEBR 4847).</title>
        <authorList>
            <person name="Brambilla E."/>
            <person name="Djao O.D."/>
            <person name="Daligault H."/>
            <person name="Lapidus A."/>
            <person name="Lucas S."/>
            <person name="Hammon N."/>
            <person name="Nolan M."/>
            <person name="Tice H."/>
            <person name="Cheng J.F."/>
            <person name="Han C."/>
            <person name="Tapia R."/>
            <person name="Goodwin L."/>
            <person name="Pitluck S."/>
            <person name="Liolios K."/>
            <person name="Ivanova N."/>
            <person name="Mavromatis K."/>
            <person name="Mikhailova N."/>
            <person name="Pati A."/>
            <person name="Chen A."/>
            <person name="Palaniappan K."/>
            <person name="Land M."/>
            <person name="Hauser L."/>
            <person name="Chang Y.J."/>
            <person name="Jeffries C.D."/>
            <person name="Rohde M."/>
            <person name="Spring S."/>
            <person name="Sikorski J."/>
            <person name="Goker M."/>
            <person name="Woyke T."/>
            <person name="Bristow J."/>
            <person name="Eisen J.A."/>
            <person name="Markowitz V."/>
            <person name="Hugenholtz P."/>
            <person name="Kyrpides N.C."/>
            <person name="Klenk H.P."/>
        </authorList>
    </citation>
    <scope>NUCLEOTIDE SEQUENCE [LARGE SCALE GENOMIC DNA]</scope>
    <source>
        <strain evidence="2">DSM 11571 / OCM 486 / SEBR 4847</strain>
    </source>
</reference>
<gene>
    <name evidence="1" type="ordered locus">Mpet_1592</name>
</gene>
<organism evidence="1 2">
    <name type="scientific">Methanolacinia petrolearia (strain DSM 11571 / OCM 486 / SEBR 4847)</name>
    <name type="common">Methanoplanus petrolearius</name>
    <dbReference type="NCBI Taxonomy" id="679926"/>
    <lineage>
        <taxon>Archaea</taxon>
        <taxon>Methanobacteriati</taxon>
        <taxon>Methanobacteriota</taxon>
        <taxon>Stenosarchaea group</taxon>
        <taxon>Methanomicrobia</taxon>
        <taxon>Methanomicrobiales</taxon>
        <taxon>Methanomicrobiaceae</taxon>
        <taxon>Methanolacinia</taxon>
    </lineage>
</organism>
<dbReference type="RefSeq" id="WP_013329526.1">
    <property type="nucleotide sequence ID" value="NC_014507.1"/>
</dbReference>
<keyword evidence="2" id="KW-1185">Reference proteome</keyword>
<dbReference type="GeneID" id="9744063"/>
<dbReference type="Proteomes" id="UP000006565">
    <property type="component" value="Chromosome"/>
</dbReference>
<dbReference type="STRING" id="679926.Mpet_1592"/>
<dbReference type="eggNOG" id="arCOG06558">
    <property type="taxonomic scope" value="Archaea"/>
</dbReference>
<dbReference type="EMBL" id="CP002117">
    <property type="protein sequence ID" value="ADN36349.1"/>
    <property type="molecule type" value="Genomic_DNA"/>
</dbReference>
<dbReference type="AlphaFoldDB" id="E1RGQ4"/>
<name>E1RGQ4_METP4</name>
<evidence type="ECO:0000313" key="2">
    <source>
        <dbReference type="Proteomes" id="UP000006565"/>
    </source>
</evidence>
<dbReference type="KEGG" id="mpi:Mpet_1592"/>
<protein>
    <submittedName>
        <fullName evidence="1">Uncharacterized protein</fullName>
    </submittedName>
</protein>
<sequence precursor="true">MKKSKKIEFVALFVFMLTVLTVSGYTFDTCETGITEAQAVLSTGEQNPLVTFSSEDSFIKVPWPQDENPLPPYSDEEKESLVKEAKQEIIRLFPDLDENTLDNVSWGRLYYSGYIVPAIVFSDVLDLSKVEERRAIFKYYDQNDPRTVIVVYDPERKTIGRYGPEGWGGDNDDEAIISVEEAEEHALEFYRKMVGEKYYEDHKDEFYIARHDYDDDLFLDLDICTTYEGVVYFEDHSSINYDMRLDTVNYYFDTRRDPEALYNITTLSPEPDITIDEAKEILEERLKENNGGSKVDVEYCQRYQYYNYPNLQWLDVPYYMDIEDGYVTSPLKLIWELPYTTPNGRMHYGIIDAHTGEIIDIQF</sequence>